<comment type="caution">
    <text evidence="1">The sequence shown here is derived from an EMBL/GenBank/DDBJ whole genome shotgun (WGS) entry which is preliminary data.</text>
</comment>
<accession>A0AAP0ISC4</accession>
<organism evidence="1 2">
    <name type="scientific">Stephania yunnanensis</name>
    <dbReference type="NCBI Taxonomy" id="152371"/>
    <lineage>
        <taxon>Eukaryota</taxon>
        <taxon>Viridiplantae</taxon>
        <taxon>Streptophyta</taxon>
        <taxon>Embryophyta</taxon>
        <taxon>Tracheophyta</taxon>
        <taxon>Spermatophyta</taxon>
        <taxon>Magnoliopsida</taxon>
        <taxon>Ranunculales</taxon>
        <taxon>Menispermaceae</taxon>
        <taxon>Menispermoideae</taxon>
        <taxon>Cissampelideae</taxon>
        <taxon>Stephania</taxon>
    </lineage>
</organism>
<reference evidence="1 2" key="1">
    <citation type="submission" date="2024-01" db="EMBL/GenBank/DDBJ databases">
        <title>Genome assemblies of Stephania.</title>
        <authorList>
            <person name="Yang L."/>
        </authorList>
    </citation>
    <scope>NUCLEOTIDE SEQUENCE [LARGE SCALE GENOMIC DNA]</scope>
    <source>
        <strain evidence="1">YNDBR</strain>
        <tissue evidence="1">Leaf</tissue>
    </source>
</reference>
<name>A0AAP0ISC4_9MAGN</name>
<dbReference type="Proteomes" id="UP001420932">
    <property type="component" value="Unassembled WGS sequence"/>
</dbReference>
<evidence type="ECO:0000313" key="1">
    <source>
        <dbReference type="EMBL" id="KAK9120882.1"/>
    </source>
</evidence>
<protein>
    <submittedName>
        <fullName evidence="1">Uncharacterized protein</fullName>
    </submittedName>
</protein>
<keyword evidence="2" id="KW-1185">Reference proteome</keyword>
<sequence length="77" mass="8833">MKEKERNERIIRSLLKLSPNPNCINCNSLVVLETEFCNSLSLEDYLHDAAKGVKVSEQAVNGDFAVKQKWHDYLLLL</sequence>
<gene>
    <name evidence="1" type="ORF">Syun_018499</name>
</gene>
<evidence type="ECO:0000313" key="2">
    <source>
        <dbReference type="Proteomes" id="UP001420932"/>
    </source>
</evidence>
<proteinExistence type="predicted"/>
<dbReference type="AlphaFoldDB" id="A0AAP0ISC4"/>
<dbReference type="EMBL" id="JBBNAF010000008">
    <property type="protein sequence ID" value="KAK9120882.1"/>
    <property type="molecule type" value="Genomic_DNA"/>
</dbReference>